<protein>
    <recommendedName>
        <fullName evidence="3">Thiamine pyrophosphate enzyme TPP-binding domain-containing protein</fullName>
    </recommendedName>
</protein>
<keyword evidence="2" id="KW-0560">Oxidoreductase</keyword>
<dbReference type="InterPro" id="IPR051457">
    <property type="entry name" value="2-oxoacid:Fd_oxidoreductase"/>
</dbReference>
<evidence type="ECO:0000259" key="3">
    <source>
        <dbReference type="Pfam" id="PF02775"/>
    </source>
</evidence>
<dbReference type="InterPro" id="IPR011896">
    <property type="entry name" value="OFOB"/>
</dbReference>
<evidence type="ECO:0000313" key="4">
    <source>
        <dbReference type="EMBL" id="OGL48097.1"/>
    </source>
</evidence>
<feature type="domain" description="Thiamine pyrophosphate enzyme TPP-binding" evidence="3">
    <location>
        <begin position="73"/>
        <end position="210"/>
    </location>
</feature>
<dbReference type="InterPro" id="IPR029061">
    <property type="entry name" value="THDP-binding"/>
</dbReference>
<comment type="caution">
    <text evidence="4">The sequence shown here is derived from an EMBL/GenBank/DDBJ whole genome shotgun (WGS) entry which is preliminary data.</text>
</comment>
<proteinExistence type="predicted"/>
<dbReference type="Pfam" id="PF02775">
    <property type="entry name" value="TPP_enzyme_C"/>
    <property type="match status" value="1"/>
</dbReference>
<dbReference type="Gene3D" id="3.40.50.970">
    <property type="match status" value="1"/>
</dbReference>
<dbReference type="PANTHER" id="PTHR48084:SF4">
    <property type="entry name" value="2-OXOGLUTARATE OXIDOREDUCTASE SUBUNIT KORB"/>
    <property type="match status" value="1"/>
</dbReference>
<evidence type="ECO:0000256" key="1">
    <source>
        <dbReference type="ARBA" id="ARBA00001966"/>
    </source>
</evidence>
<dbReference type="Proteomes" id="UP000179266">
    <property type="component" value="Unassembled WGS sequence"/>
</dbReference>
<organism evidence="4 5">
    <name type="scientific">Candidatus Schekmanbacteria bacterium RBG_13_48_7</name>
    <dbReference type="NCBI Taxonomy" id="1817878"/>
    <lineage>
        <taxon>Bacteria</taxon>
        <taxon>Candidatus Schekmaniibacteriota</taxon>
    </lineage>
</organism>
<dbReference type="PANTHER" id="PTHR48084">
    <property type="entry name" value="2-OXOGLUTARATE OXIDOREDUCTASE SUBUNIT KORB-RELATED"/>
    <property type="match status" value="1"/>
</dbReference>
<dbReference type="EMBL" id="MGDD01000047">
    <property type="protein sequence ID" value="OGL48097.1"/>
    <property type="molecule type" value="Genomic_DNA"/>
</dbReference>
<name>A0A1F7S4R7_9BACT</name>
<feature type="non-terminal residue" evidence="4">
    <location>
        <position position="239"/>
    </location>
</feature>
<dbReference type="GO" id="GO:0016625">
    <property type="term" value="F:oxidoreductase activity, acting on the aldehyde or oxo group of donors, iron-sulfur protein as acceptor"/>
    <property type="evidence" value="ECO:0007669"/>
    <property type="project" value="UniProtKB-ARBA"/>
</dbReference>
<gene>
    <name evidence="4" type="ORF">A2161_12695</name>
</gene>
<dbReference type="GO" id="GO:0030976">
    <property type="term" value="F:thiamine pyrophosphate binding"/>
    <property type="evidence" value="ECO:0007669"/>
    <property type="project" value="InterPro"/>
</dbReference>
<reference evidence="4 5" key="1">
    <citation type="journal article" date="2016" name="Nat. Commun.">
        <title>Thousands of microbial genomes shed light on interconnected biogeochemical processes in an aquifer system.</title>
        <authorList>
            <person name="Anantharaman K."/>
            <person name="Brown C.T."/>
            <person name="Hug L.A."/>
            <person name="Sharon I."/>
            <person name="Castelle C.J."/>
            <person name="Probst A.J."/>
            <person name="Thomas B.C."/>
            <person name="Singh A."/>
            <person name="Wilkins M.J."/>
            <person name="Karaoz U."/>
            <person name="Brodie E.L."/>
            <person name="Williams K.H."/>
            <person name="Hubbard S.S."/>
            <person name="Banfield J.F."/>
        </authorList>
    </citation>
    <scope>NUCLEOTIDE SEQUENCE [LARGE SCALE GENOMIC DNA]</scope>
</reference>
<sequence length="239" mass="25875">MKKQSKRSVLEGLQRAKETGTVKWRDNLPTWCPGCGHFTALHGLYEAIQKLDIAPKNFVVVSGIGCSGRFPFFIKGFGFHALHGRAIPVATGVKIANPELTVVVVGGDGDGVGIGGGHFPHAARNNFDMTYILLDNSIYGLTKGQVSPTSPVGMTSGTTPYGNIPRPLNPATLALSYGATFVARIFSKNRDLASKIITQAIEHKGFSMIHLLTPCVEFNKFVTYKSIDSRIEMMPDSYS</sequence>
<dbReference type="SUPFAM" id="SSF52518">
    <property type="entry name" value="Thiamin diphosphate-binding fold (THDP-binding)"/>
    <property type="match status" value="1"/>
</dbReference>
<evidence type="ECO:0000256" key="2">
    <source>
        <dbReference type="ARBA" id="ARBA00023002"/>
    </source>
</evidence>
<dbReference type="InterPro" id="IPR011766">
    <property type="entry name" value="TPP_enzyme_TPP-bd"/>
</dbReference>
<comment type="cofactor">
    <cofactor evidence="1">
        <name>[4Fe-4S] cluster</name>
        <dbReference type="ChEBI" id="CHEBI:49883"/>
    </cofactor>
</comment>
<dbReference type="GO" id="GO:0045333">
    <property type="term" value="P:cellular respiration"/>
    <property type="evidence" value="ECO:0007669"/>
    <property type="project" value="UniProtKB-ARBA"/>
</dbReference>
<dbReference type="AlphaFoldDB" id="A0A1F7S4R7"/>
<dbReference type="CDD" id="cd03375">
    <property type="entry name" value="TPP_OGFOR"/>
    <property type="match status" value="1"/>
</dbReference>
<dbReference type="NCBIfam" id="TIGR02177">
    <property type="entry name" value="PorB_KorB"/>
    <property type="match status" value="1"/>
</dbReference>
<accession>A0A1F7S4R7</accession>
<evidence type="ECO:0000313" key="5">
    <source>
        <dbReference type="Proteomes" id="UP000179266"/>
    </source>
</evidence>